<gene>
    <name evidence="4" type="ORF">HUJ06_030502</name>
</gene>
<dbReference type="GO" id="GO:0005975">
    <property type="term" value="P:carbohydrate metabolic process"/>
    <property type="evidence" value="ECO:0007669"/>
    <property type="project" value="InterPro"/>
</dbReference>
<evidence type="ECO:0000259" key="3">
    <source>
        <dbReference type="Pfam" id="PF00370"/>
    </source>
</evidence>
<dbReference type="PANTHER" id="PTHR43435">
    <property type="entry name" value="RIBULOKINASE"/>
    <property type="match status" value="1"/>
</dbReference>
<dbReference type="SUPFAM" id="SSF53067">
    <property type="entry name" value="Actin-like ATPase domain"/>
    <property type="match status" value="1"/>
</dbReference>
<dbReference type="InterPro" id="IPR018484">
    <property type="entry name" value="FGGY_N"/>
</dbReference>
<dbReference type="EMBL" id="DUZY01000002">
    <property type="protein sequence ID" value="DAD29034.1"/>
    <property type="molecule type" value="Genomic_DNA"/>
</dbReference>
<evidence type="ECO:0000313" key="5">
    <source>
        <dbReference type="Proteomes" id="UP000607653"/>
    </source>
</evidence>
<dbReference type="Proteomes" id="UP000607653">
    <property type="component" value="Unassembled WGS sequence"/>
</dbReference>
<proteinExistence type="predicted"/>
<keyword evidence="1" id="KW-0808">Transferase</keyword>
<evidence type="ECO:0000256" key="1">
    <source>
        <dbReference type="ARBA" id="ARBA00022679"/>
    </source>
</evidence>
<feature type="domain" description="Carbohydrate kinase FGGY N-terminal" evidence="3">
    <location>
        <begin position="12"/>
        <end position="186"/>
    </location>
</feature>
<evidence type="ECO:0000256" key="2">
    <source>
        <dbReference type="ARBA" id="ARBA00022777"/>
    </source>
</evidence>
<comment type="caution">
    <text evidence="4">The sequence shown here is derived from an EMBL/GenBank/DDBJ whole genome shotgun (WGS) entry which is preliminary data.</text>
</comment>
<keyword evidence="2" id="KW-0418">Kinase</keyword>
<dbReference type="Gene3D" id="3.30.420.40">
    <property type="match status" value="1"/>
</dbReference>
<dbReference type="AlphaFoldDB" id="A0A822Y517"/>
<dbReference type="InterPro" id="IPR043129">
    <property type="entry name" value="ATPase_NBD"/>
</dbReference>
<evidence type="ECO:0000313" key="4">
    <source>
        <dbReference type="EMBL" id="DAD29034.1"/>
    </source>
</evidence>
<dbReference type="Pfam" id="PF00370">
    <property type="entry name" value="FGGY_N"/>
    <property type="match status" value="1"/>
</dbReference>
<reference evidence="4 5" key="1">
    <citation type="journal article" date="2020" name="Mol. Biol. Evol.">
        <title>Distinct Expression and Methylation Patterns for Genes with Different Fates following a Single Whole-Genome Duplication in Flowering Plants.</title>
        <authorList>
            <person name="Shi T."/>
            <person name="Rahmani R.S."/>
            <person name="Gugger P.F."/>
            <person name="Wang M."/>
            <person name="Li H."/>
            <person name="Zhang Y."/>
            <person name="Li Z."/>
            <person name="Wang Q."/>
            <person name="Van de Peer Y."/>
            <person name="Marchal K."/>
            <person name="Chen J."/>
        </authorList>
    </citation>
    <scope>NUCLEOTIDE SEQUENCE [LARGE SCALE GENOMIC DNA]</scope>
    <source>
        <tissue evidence="4">Leaf</tissue>
    </source>
</reference>
<name>A0A822Y517_NELNU</name>
<organism evidence="4 5">
    <name type="scientific">Nelumbo nucifera</name>
    <name type="common">Sacred lotus</name>
    <dbReference type="NCBI Taxonomy" id="4432"/>
    <lineage>
        <taxon>Eukaryota</taxon>
        <taxon>Viridiplantae</taxon>
        <taxon>Streptophyta</taxon>
        <taxon>Embryophyta</taxon>
        <taxon>Tracheophyta</taxon>
        <taxon>Spermatophyta</taxon>
        <taxon>Magnoliopsida</taxon>
        <taxon>Proteales</taxon>
        <taxon>Nelumbonaceae</taxon>
        <taxon>Nelumbo</taxon>
    </lineage>
</organism>
<protein>
    <recommendedName>
        <fullName evidence="3">Carbohydrate kinase FGGY N-terminal domain-containing protein</fullName>
    </recommendedName>
</protein>
<dbReference type="PANTHER" id="PTHR43435:SF4">
    <property type="entry name" value="FGGY CARBOHYDRATE KINASE DOMAIN-CONTAINING PROTEIN"/>
    <property type="match status" value="1"/>
</dbReference>
<sequence length="267" mass="29124">MAASGSSSRSVFLGVDVGTGSARAGLFDGNGKLLGSSSSPIQIWKDGNCIEQSSTDIWHAVCAAVKAACALANVAGEEVSGLGFAATCSLVAVDADGSPVTVSWSGDTRRNIIVWMDHRAVKQAERINSCNSPVLQYCGGSLSPEMQPPKLLWLKENLQESWSMAFRWMDLSDWLSYRATGDDTRSLCTTVCKWTYLGHAHMELINEKGSRDMEACGWDDDFWEEIGLGDLVEGHHAKIGACCCRWRRYVFPRNASITDCWVRSDGP</sequence>
<accession>A0A822Y517</accession>
<dbReference type="GO" id="GO:0016301">
    <property type="term" value="F:kinase activity"/>
    <property type="evidence" value="ECO:0007669"/>
    <property type="project" value="UniProtKB-KW"/>
</dbReference>
<keyword evidence="5" id="KW-1185">Reference proteome</keyword>